<gene>
    <name evidence="1" type="ORF">ENP55_02195</name>
</gene>
<accession>A0A7C2BKW8</accession>
<sequence length="145" mass="16164">MNKALTVTLLSVSSLVALLIGLWYSNVFAYTGGFPTYDYRVYAIAKRDGGFDLTLIVRDKGTADLEIHGYYLNGLKCGFKTYVIVNDTVVEKELPIIVPPGESQEIVIALRDDNDCNLRFLSGQIIELVLETITPVQYRTLITLP</sequence>
<dbReference type="AlphaFoldDB" id="A0A7C2BKW8"/>
<organism evidence="1">
    <name type="scientific">Thermosphaera aggregans</name>
    <dbReference type="NCBI Taxonomy" id="54254"/>
    <lineage>
        <taxon>Archaea</taxon>
        <taxon>Thermoproteota</taxon>
        <taxon>Thermoprotei</taxon>
        <taxon>Desulfurococcales</taxon>
        <taxon>Desulfurococcaceae</taxon>
        <taxon>Thermosphaera</taxon>
    </lineage>
</organism>
<protein>
    <submittedName>
        <fullName evidence="1">Uncharacterized protein</fullName>
    </submittedName>
</protein>
<name>A0A7C2BKW8_9CREN</name>
<proteinExistence type="predicted"/>
<dbReference type="EMBL" id="DSJT01000009">
    <property type="protein sequence ID" value="HEF87116.1"/>
    <property type="molecule type" value="Genomic_DNA"/>
</dbReference>
<reference evidence="1" key="1">
    <citation type="journal article" date="2020" name="mSystems">
        <title>Genome- and Community-Level Interaction Insights into Carbon Utilization and Element Cycling Functions of Hydrothermarchaeota in Hydrothermal Sediment.</title>
        <authorList>
            <person name="Zhou Z."/>
            <person name="Liu Y."/>
            <person name="Xu W."/>
            <person name="Pan J."/>
            <person name="Luo Z.H."/>
            <person name="Li M."/>
        </authorList>
    </citation>
    <scope>NUCLEOTIDE SEQUENCE [LARGE SCALE GENOMIC DNA]</scope>
    <source>
        <strain evidence="1">SpSt-23</strain>
    </source>
</reference>
<evidence type="ECO:0000313" key="1">
    <source>
        <dbReference type="EMBL" id="HEF87116.1"/>
    </source>
</evidence>
<comment type="caution">
    <text evidence="1">The sequence shown here is derived from an EMBL/GenBank/DDBJ whole genome shotgun (WGS) entry which is preliminary data.</text>
</comment>